<protein>
    <submittedName>
        <fullName evidence="1">Uncharacterized protein</fullName>
    </submittedName>
</protein>
<evidence type="ECO:0000313" key="1">
    <source>
        <dbReference type="EMBL" id="QEG40806.1"/>
    </source>
</evidence>
<reference evidence="1 2" key="1">
    <citation type="submission" date="2019-08" db="EMBL/GenBank/DDBJ databases">
        <title>Deep-cultivation of Planctomycetes and their phenomic and genomic characterization uncovers novel biology.</title>
        <authorList>
            <person name="Wiegand S."/>
            <person name="Jogler M."/>
            <person name="Boedeker C."/>
            <person name="Pinto D."/>
            <person name="Vollmers J."/>
            <person name="Rivas-Marin E."/>
            <person name="Kohn T."/>
            <person name="Peeters S.H."/>
            <person name="Heuer A."/>
            <person name="Rast P."/>
            <person name="Oberbeckmann S."/>
            <person name="Bunk B."/>
            <person name="Jeske O."/>
            <person name="Meyerdierks A."/>
            <person name="Storesund J.E."/>
            <person name="Kallscheuer N."/>
            <person name="Luecker S."/>
            <person name="Lage O.M."/>
            <person name="Pohl T."/>
            <person name="Merkel B.J."/>
            <person name="Hornburger P."/>
            <person name="Mueller R.-W."/>
            <person name="Bruemmer F."/>
            <person name="Labrenz M."/>
            <person name="Spormann A.M."/>
            <person name="Op den Camp H."/>
            <person name="Overmann J."/>
            <person name="Amann R."/>
            <person name="Jetten M.S.M."/>
            <person name="Mascher T."/>
            <person name="Medema M.H."/>
            <person name="Devos D.P."/>
            <person name="Kaster A.-K."/>
            <person name="Ovreas L."/>
            <person name="Rohde M."/>
            <person name="Galperin M.Y."/>
            <person name="Jogler C."/>
        </authorList>
    </citation>
    <scope>NUCLEOTIDE SEQUENCE [LARGE SCALE GENOMIC DNA]</scope>
    <source>
        <strain evidence="1 2">UC8</strain>
    </source>
</reference>
<proteinExistence type="predicted"/>
<evidence type="ECO:0000313" key="2">
    <source>
        <dbReference type="Proteomes" id="UP000325286"/>
    </source>
</evidence>
<name>A0A5B9QUS2_9BACT</name>
<keyword evidence="2" id="KW-1185">Reference proteome</keyword>
<organism evidence="1 2">
    <name type="scientific">Roseimaritima ulvae</name>
    <dbReference type="NCBI Taxonomy" id="980254"/>
    <lineage>
        <taxon>Bacteria</taxon>
        <taxon>Pseudomonadati</taxon>
        <taxon>Planctomycetota</taxon>
        <taxon>Planctomycetia</taxon>
        <taxon>Pirellulales</taxon>
        <taxon>Pirellulaceae</taxon>
        <taxon>Roseimaritima</taxon>
    </lineage>
</organism>
<gene>
    <name evidence="1" type="ORF">UC8_28240</name>
</gene>
<dbReference type="AlphaFoldDB" id="A0A5B9QUS2"/>
<accession>A0A5B9QUS2</accession>
<sequence length="69" mass="7452">MSSLARKCVNEVSKNVRNLPLVRSVRDRRACALPLKPVLKKDRLVGVHAVVSGAARAARCVTGGLAPYR</sequence>
<dbReference type="KEGG" id="rul:UC8_28240"/>
<dbReference type="EMBL" id="CP042914">
    <property type="protein sequence ID" value="QEG40806.1"/>
    <property type="molecule type" value="Genomic_DNA"/>
</dbReference>
<dbReference type="Proteomes" id="UP000325286">
    <property type="component" value="Chromosome"/>
</dbReference>